<organism evidence="1 2">
    <name type="scientific">Papaver nudicaule</name>
    <name type="common">Iceland poppy</name>
    <dbReference type="NCBI Taxonomy" id="74823"/>
    <lineage>
        <taxon>Eukaryota</taxon>
        <taxon>Viridiplantae</taxon>
        <taxon>Streptophyta</taxon>
        <taxon>Embryophyta</taxon>
        <taxon>Tracheophyta</taxon>
        <taxon>Spermatophyta</taxon>
        <taxon>Magnoliopsida</taxon>
        <taxon>Ranunculales</taxon>
        <taxon>Papaveraceae</taxon>
        <taxon>Papaveroideae</taxon>
        <taxon>Papaver</taxon>
    </lineage>
</organism>
<dbReference type="SUPFAM" id="SSF117281">
    <property type="entry name" value="Kelch motif"/>
    <property type="match status" value="1"/>
</dbReference>
<dbReference type="Gene3D" id="2.120.10.80">
    <property type="entry name" value="Kelch-type beta propeller"/>
    <property type="match status" value="1"/>
</dbReference>
<proteinExistence type="predicted"/>
<comment type="caution">
    <text evidence="1">The sequence shown here is derived from an EMBL/GenBank/DDBJ whole genome shotgun (WGS) entry which is preliminary data.</text>
</comment>
<dbReference type="AlphaFoldDB" id="A0AA41SDD6"/>
<dbReference type="InterPro" id="IPR015915">
    <property type="entry name" value="Kelch-typ_b-propeller"/>
</dbReference>
<dbReference type="Proteomes" id="UP001177140">
    <property type="component" value="Unassembled WGS sequence"/>
</dbReference>
<gene>
    <name evidence="1" type="ORF">MKW94_030574</name>
</gene>
<dbReference type="PANTHER" id="PTHR24414">
    <property type="entry name" value="F-BOX/KELCH-REPEAT PROTEIN SKIP4"/>
    <property type="match status" value="1"/>
</dbReference>
<evidence type="ECO:0008006" key="3">
    <source>
        <dbReference type="Google" id="ProtNLM"/>
    </source>
</evidence>
<dbReference type="EMBL" id="JAJJMA010144551">
    <property type="protein sequence ID" value="MCL7034347.1"/>
    <property type="molecule type" value="Genomic_DNA"/>
</dbReference>
<dbReference type="PANTHER" id="PTHR24414:SF44">
    <property type="entry name" value="F-BOX DOMAIN-CONTAINING PROTEIN"/>
    <property type="match status" value="1"/>
</dbReference>
<sequence length="355" mass="40288">MATQETPLHGDLIEKIVSYIPTIHLVPSFYVSKSWQRAVVSCLGNPSRAKPWLIIYVQSRRNLSVTTAFAYDPSSNVWIHITGPSTMIYTSPLRSSRSDILYMLTASKFSFSPDPLHIMWHDVVGPRVWRTDPIVAIVGSCIVVAGGTYDFEDDPLTVEIYNTEHPGWFTCEPIPIILKDSATATWLSVAVSEHKMYLLEKNSGIFCSFNTNTKRWSETSVIGFAGHRLILVGLMGDSENAESLRIWEVNCDSFYCEEIGKITLEMLDMLKNVNSTLLAIDISVAENFLYIYNPSEPREIFFCDLNEGVCQWGNVQCSFLDDRVLMDRFVFKCSKVSLDDLRKAFWIGNRKFNVV</sequence>
<dbReference type="GO" id="GO:0043161">
    <property type="term" value="P:proteasome-mediated ubiquitin-dependent protein catabolic process"/>
    <property type="evidence" value="ECO:0007669"/>
    <property type="project" value="TreeGrafter"/>
</dbReference>
<evidence type="ECO:0000313" key="2">
    <source>
        <dbReference type="Proteomes" id="UP001177140"/>
    </source>
</evidence>
<evidence type="ECO:0000313" key="1">
    <source>
        <dbReference type="EMBL" id="MCL7034347.1"/>
    </source>
</evidence>
<accession>A0AA41SDD6</accession>
<reference evidence="1" key="1">
    <citation type="submission" date="2022-03" db="EMBL/GenBank/DDBJ databases">
        <title>A functionally conserved STORR gene fusion in Papaver species that diverged 16.8 million years ago.</title>
        <authorList>
            <person name="Catania T."/>
        </authorList>
    </citation>
    <scope>NUCLEOTIDE SEQUENCE</scope>
    <source>
        <strain evidence="1">S-191538</strain>
    </source>
</reference>
<dbReference type="InterPro" id="IPR050354">
    <property type="entry name" value="F-box/kelch-repeat_ARATH"/>
</dbReference>
<dbReference type="GO" id="GO:0005829">
    <property type="term" value="C:cytosol"/>
    <property type="evidence" value="ECO:0007669"/>
    <property type="project" value="TreeGrafter"/>
</dbReference>
<dbReference type="GO" id="GO:0005634">
    <property type="term" value="C:nucleus"/>
    <property type="evidence" value="ECO:0007669"/>
    <property type="project" value="TreeGrafter"/>
</dbReference>
<keyword evidence="2" id="KW-1185">Reference proteome</keyword>
<protein>
    <recommendedName>
        <fullName evidence="3">F-box domain-containing protein</fullName>
    </recommendedName>
</protein>
<name>A0AA41SDD6_PAPNU</name>